<proteinExistence type="predicted"/>
<feature type="region of interest" description="Disordered" evidence="1">
    <location>
        <begin position="1"/>
        <end position="21"/>
    </location>
</feature>
<name>A0A397SGM8_9GLOM</name>
<accession>A0A397SGM8</accession>
<organism evidence="2 3">
    <name type="scientific">Glomus cerebriforme</name>
    <dbReference type="NCBI Taxonomy" id="658196"/>
    <lineage>
        <taxon>Eukaryota</taxon>
        <taxon>Fungi</taxon>
        <taxon>Fungi incertae sedis</taxon>
        <taxon>Mucoromycota</taxon>
        <taxon>Glomeromycotina</taxon>
        <taxon>Glomeromycetes</taxon>
        <taxon>Glomerales</taxon>
        <taxon>Glomeraceae</taxon>
        <taxon>Glomus</taxon>
    </lineage>
</organism>
<protein>
    <submittedName>
        <fullName evidence="2">Uncharacterized protein</fullName>
    </submittedName>
</protein>
<comment type="caution">
    <text evidence="2">The sequence shown here is derived from an EMBL/GenBank/DDBJ whole genome shotgun (WGS) entry which is preliminary data.</text>
</comment>
<reference evidence="2 3" key="1">
    <citation type="submission" date="2018-06" db="EMBL/GenBank/DDBJ databases">
        <title>Comparative genomics reveals the genomic features of Rhizophagus irregularis, R. cerebriforme, R. diaphanum and Gigaspora rosea, and their symbiotic lifestyle signature.</title>
        <authorList>
            <person name="Morin E."/>
            <person name="San Clemente H."/>
            <person name="Chen E.C.H."/>
            <person name="De La Providencia I."/>
            <person name="Hainaut M."/>
            <person name="Kuo A."/>
            <person name="Kohler A."/>
            <person name="Murat C."/>
            <person name="Tang N."/>
            <person name="Roy S."/>
            <person name="Loubradou J."/>
            <person name="Henrissat B."/>
            <person name="Grigoriev I.V."/>
            <person name="Corradi N."/>
            <person name="Roux C."/>
            <person name="Martin F.M."/>
        </authorList>
    </citation>
    <scope>NUCLEOTIDE SEQUENCE [LARGE SCALE GENOMIC DNA]</scope>
    <source>
        <strain evidence="2 3">DAOM 227022</strain>
    </source>
</reference>
<keyword evidence="3" id="KW-1185">Reference proteome</keyword>
<evidence type="ECO:0000256" key="1">
    <source>
        <dbReference type="SAM" id="MobiDB-lite"/>
    </source>
</evidence>
<gene>
    <name evidence="2" type="ORF">C1645_833156</name>
</gene>
<dbReference type="Proteomes" id="UP000265703">
    <property type="component" value="Unassembled WGS sequence"/>
</dbReference>
<sequence>MTTGEAVDNNQNEHEAKSNINIEKTNTRNFIKLDSPHSGANIKKAFLKSLRSYGIESKAVQAELTKKSINFNSEDKHVHCNEFNSTTSPCYA</sequence>
<evidence type="ECO:0000313" key="3">
    <source>
        <dbReference type="Proteomes" id="UP000265703"/>
    </source>
</evidence>
<dbReference type="AlphaFoldDB" id="A0A397SGM8"/>
<evidence type="ECO:0000313" key="2">
    <source>
        <dbReference type="EMBL" id="RIA83866.1"/>
    </source>
</evidence>
<dbReference type="EMBL" id="QKYT01000537">
    <property type="protein sequence ID" value="RIA83866.1"/>
    <property type="molecule type" value="Genomic_DNA"/>
</dbReference>
<dbReference type="OrthoDB" id="3259198at2759"/>